<evidence type="ECO:0000256" key="2">
    <source>
        <dbReference type="ARBA" id="ARBA00010510"/>
    </source>
</evidence>
<evidence type="ECO:0000256" key="4">
    <source>
        <dbReference type="ARBA" id="ARBA00022452"/>
    </source>
</evidence>
<keyword evidence="5" id="KW-0812">Transmembrane</keyword>
<keyword evidence="9" id="KW-0472">Membrane</keyword>
<dbReference type="Gene3D" id="2.40.160.10">
    <property type="entry name" value="Porin"/>
    <property type="match status" value="1"/>
</dbReference>
<evidence type="ECO:0000256" key="5">
    <source>
        <dbReference type="ARBA" id="ARBA00022692"/>
    </source>
</evidence>
<evidence type="ECO:0008006" key="11">
    <source>
        <dbReference type="Google" id="ProtNLM"/>
    </source>
</evidence>
<dbReference type="PANTHER" id="PTHR10802">
    <property type="entry name" value="MITOCHONDRIAL IMPORT RECEPTOR SUBUNIT TOM40"/>
    <property type="match status" value="1"/>
</dbReference>
<evidence type="ECO:0000256" key="6">
    <source>
        <dbReference type="ARBA" id="ARBA00022787"/>
    </source>
</evidence>
<evidence type="ECO:0000256" key="7">
    <source>
        <dbReference type="ARBA" id="ARBA00022927"/>
    </source>
</evidence>
<evidence type="ECO:0000256" key="8">
    <source>
        <dbReference type="ARBA" id="ARBA00023128"/>
    </source>
</evidence>
<dbReference type="GO" id="GO:0030150">
    <property type="term" value="P:protein import into mitochondrial matrix"/>
    <property type="evidence" value="ECO:0007669"/>
    <property type="project" value="InterPro"/>
</dbReference>
<organism evidence="10">
    <name type="scientific">Heterosigma akashiwo</name>
    <name type="common">Chromophytic alga</name>
    <name type="synonym">Heterosigma carterae</name>
    <dbReference type="NCBI Taxonomy" id="2829"/>
    <lineage>
        <taxon>Eukaryota</taxon>
        <taxon>Sar</taxon>
        <taxon>Stramenopiles</taxon>
        <taxon>Ochrophyta</taxon>
        <taxon>Raphidophyceae</taxon>
        <taxon>Chattonellales</taxon>
        <taxon>Chattonellaceae</taxon>
        <taxon>Heterosigma</taxon>
    </lineage>
</organism>
<protein>
    <recommendedName>
        <fullName evidence="11">Mitochondrial import receptor subunit TOM40</fullName>
    </recommendedName>
</protein>
<dbReference type="InterPro" id="IPR037930">
    <property type="entry name" value="Tom40"/>
</dbReference>
<dbReference type="Pfam" id="PF01459">
    <property type="entry name" value="Porin_3"/>
    <property type="match status" value="1"/>
</dbReference>
<comment type="subcellular location">
    <subcellularLocation>
        <location evidence="1">Mitochondrion outer membrane</location>
        <topology evidence="1">Multi-pass membrane protein</topology>
    </subcellularLocation>
</comment>
<keyword evidence="8" id="KW-0496">Mitochondrion</keyword>
<gene>
    <name evidence="10" type="ORF">HAKA00212_LOCUS9134</name>
</gene>
<dbReference type="EMBL" id="HBIU01019665">
    <property type="protein sequence ID" value="CAE0630438.1"/>
    <property type="molecule type" value="Transcribed_RNA"/>
</dbReference>
<evidence type="ECO:0000256" key="9">
    <source>
        <dbReference type="ARBA" id="ARBA00023136"/>
    </source>
</evidence>
<keyword evidence="4" id="KW-1134">Transmembrane beta strand</keyword>
<name>A0A6V1K0T5_HETAK</name>
<dbReference type="GO" id="GO:0008320">
    <property type="term" value="F:protein transmembrane transporter activity"/>
    <property type="evidence" value="ECO:0007669"/>
    <property type="project" value="InterPro"/>
</dbReference>
<dbReference type="InterPro" id="IPR027246">
    <property type="entry name" value="Porin_Euk/Tom40"/>
</dbReference>
<keyword evidence="3" id="KW-0813">Transport</keyword>
<evidence type="ECO:0000313" key="10">
    <source>
        <dbReference type="EMBL" id="CAE0630438.1"/>
    </source>
</evidence>
<sequence>MSFLFKRMAPGIARCDAPSSNADAEKDLPNFLETEEKPELVKQAEAAEKGAEEKIRCPPPLEFLPMEFKRITQPDTYDGVRFELNKPVTPSFGINHMFWLGTQMIPTHVHYTYGATVAEDSDRLIMGRYDLQGNLDSRIHYAWNKQFNSKFLMGLGQQDSASADLSYAGASATWQAKAAALPAPQLALSYVQALTPRWAAGGEAVMNLKANRTLMSGVCRYANPHYTAAVLVAQNGEAVACHYLRQVAPNRVALAAELVLQPLALESQVTFGAEFSLKQSKLITCIDGSGKISTLVETMLSPACKLTFSGEMLHSKDVYKFGYGMSIGG</sequence>
<dbReference type="InterPro" id="IPR023614">
    <property type="entry name" value="Porin_dom_sf"/>
</dbReference>
<keyword evidence="6" id="KW-1000">Mitochondrion outer membrane</keyword>
<dbReference type="GO" id="GO:0005741">
    <property type="term" value="C:mitochondrial outer membrane"/>
    <property type="evidence" value="ECO:0007669"/>
    <property type="project" value="UniProtKB-SubCell"/>
</dbReference>
<proteinExistence type="inferred from homology"/>
<evidence type="ECO:0000256" key="1">
    <source>
        <dbReference type="ARBA" id="ARBA00004374"/>
    </source>
</evidence>
<accession>A0A6V1K0T5</accession>
<evidence type="ECO:0000256" key="3">
    <source>
        <dbReference type="ARBA" id="ARBA00022448"/>
    </source>
</evidence>
<comment type="similarity">
    <text evidence="2">Belongs to the Tom40 family.</text>
</comment>
<dbReference type="AlphaFoldDB" id="A0A6V1K0T5"/>
<keyword evidence="7" id="KW-0653">Protein transport</keyword>
<reference evidence="10" key="1">
    <citation type="submission" date="2021-01" db="EMBL/GenBank/DDBJ databases">
        <authorList>
            <person name="Corre E."/>
            <person name="Pelletier E."/>
            <person name="Niang G."/>
            <person name="Scheremetjew M."/>
            <person name="Finn R."/>
            <person name="Kale V."/>
            <person name="Holt S."/>
            <person name="Cochrane G."/>
            <person name="Meng A."/>
            <person name="Brown T."/>
            <person name="Cohen L."/>
        </authorList>
    </citation>
    <scope>NUCLEOTIDE SEQUENCE</scope>
    <source>
        <strain evidence="10">CCMP3107</strain>
    </source>
</reference>